<dbReference type="Proteomes" id="UP000001436">
    <property type="component" value="Chromosome"/>
</dbReference>
<dbReference type="Gene3D" id="1.10.10.1830">
    <property type="entry name" value="Non-ribosomal peptide synthase, adenylation domain"/>
    <property type="match status" value="1"/>
</dbReference>
<dbReference type="PATRIC" id="fig|267608.8.peg.2524"/>
<protein>
    <submittedName>
        <fullName evidence="1">Uncharacterized protein</fullName>
    </submittedName>
</protein>
<organism evidence="1 2">
    <name type="scientific">Ralstonia nicotianae (strain ATCC BAA-1114 / GMI1000)</name>
    <name type="common">Ralstonia solanacearum</name>
    <dbReference type="NCBI Taxonomy" id="267608"/>
    <lineage>
        <taxon>Bacteria</taxon>
        <taxon>Pseudomonadati</taxon>
        <taxon>Pseudomonadota</taxon>
        <taxon>Betaproteobacteria</taxon>
        <taxon>Burkholderiales</taxon>
        <taxon>Burkholderiaceae</taxon>
        <taxon>Ralstonia</taxon>
        <taxon>Ralstonia solanacearum species complex</taxon>
    </lineage>
</organism>
<evidence type="ECO:0000313" key="1">
    <source>
        <dbReference type="EMBL" id="CAD16189.1"/>
    </source>
</evidence>
<dbReference type="AlphaFoldDB" id="Q8XWJ2"/>
<gene>
    <name evidence="1" type="ordered locus">RSc2482</name>
</gene>
<dbReference type="STRING" id="267608.RSc2482"/>
<accession>Q8XWJ2</accession>
<keyword evidence="2" id="KW-1185">Reference proteome</keyword>
<sequence length="208" mass="22937">MSVASLLSKAQAMGVRLILNGNGVKLRGPAESIAAIKPELAAHKPEIVAHLRRAANDVADTLRCPVADGPYMPYMMPMPPERVAGLLADLRTTIGKVADIEGWPDERRAHLLGLVARQPAFTLADDLAYFRERLNAIEAVARAAEIGRQARAEHDAIRKCGTCRHMMHHDHGVPVRCQMGRALGWRHHDWLDAPDVLNTCNQHHPKRG</sequence>
<dbReference type="eggNOG" id="ENOG503447A">
    <property type="taxonomic scope" value="Bacteria"/>
</dbReference>
<dbReference type="KEGG" id="rso:RSc2482"/>
<dbReference type="EMBL" id="AL646052">
    <property type="protein sequence ID" value="CAD16189.1"/>
    <property type="molecule type" value="Genomic_DNA"/>
</dbReference>
<proteinExistence type="predicted"/>
<dbReference type="HOGENOM" id="CLU_112456_0_0_4"/>
<dbReference type="InterPro" id="IPR044894">
    <property type="entry name" value="TubC_N_sf"/>
</dbReference>
<reference evidence="1 2" key="1">
    <citation type="journal article" date="2002" name="Nature">
        <title>Genome sequence of the plant pathogen Ralstonia solanacearum.</title>
        <authorList>
            <person name="Salanoubat M."/>
            <person name="Genin S."/>
            <person name="Artiguenave F."/>
            <person name="Gouzy J."/>
            <person name="Mangenot S."/>
            <person name="Arlat M."/>
            <person name="Billault A."/>
            <person name="Brottier P."/>
            <person name="Camus J.C."/>
            <person name="Cattolico L."/>
            <person name="Chandler M."/>
            <person name="Choisne N."/>
            <person name="Claudel-Renard C."/>
            <person name="Cunnac S."/>
            <person name="Demange N."/>
            <person name="Gaspin C."/>
            <person name="Lavie M."/>
            <person name="Moisan A."/>
            <person name="Robert C."/>
            <person name="Saurin W."/>
            <person name="Schiex T."/>
            <person name="Siguier P."/>
            <person name="Thebault P."/>
            <person name="Whalen M."/>
            <person name="Wincker P."/>
            <person name="Levy M."/>
            <person name="Weissenbach J."/>
            <person name="Boucher C.A."/>
        </authorList>
    </citation>
    <scope>NUCLEOTIDE SEQUENCE [LARGE SCALE GENOMIC DNA]</scope>
    <source>
        <strain evidence="2">ATCC BAA-1114 / GMI1000</strain>
    </source>
</reference>
<dbReference type="RefSeq" id="WP_011002399.1">
    <property type="nucleotide sequence ID" value="NC_003295.1"/>
</dbReference>
<evidence type="ECO:0000313" key="2">
    <source>
        <dbReference type="Proteomes" id="UP000001436"/>
    </source>
</evidence>
<dbReference type="EnsemblBacteria" id="CAD16189">
    <property type="protein sequence ID" value="CAD16189"/>
    <property type="gene ID" value="RSc2482"/>
</dbReference>
<name>Q8XWJ2_RALN1</name>